<dbReference type="Pfam" id="PF13181">
    <property type="entry name" value="TPR_8"/>
    <property type="match status" value="1"/>
</dbReference>
<evidence type="ECO:0000256" key="3">
    <source>
        <dbReference type="PROSITE-ProRule" id="PRU00339"/>
    </source>
</evidence>
<dbReference type="KEGG" id="scor:J3U87_02665"/>
<dbReference type="Pfam" id="PF14559">
    <property type="entry name" value="TPR_19"/>
    <property type="match status" value="1"/>
</dbReference>
<evidence type="ECO:0000256" key="1">
    <source>
        <dbReference type="ARBA" id="ARBA00022737"/>
    </source>
</evidence>
<dbReference type="Gene3D" id="1.25.40.10">
    <property type="entry name" value="Tetratricopeptide repeat domain"/>
    <property type="match status" value="2"/>
</dbReference>
<feature type="compositionally biased region" description="Acidic residues" evidence="4">
    <location>
        <begin position="21"/>
        <end position="34"/>
    </location>
</feature>
<dbReference type="PANTHER" id="PTHR44858:SF1">
    <property type="entry name" value="UDP-N-ACETYLGLUCOSAMINE--PEPTIDE N-ACETYLGLUCOSAMINYLTRANSFERASE SPINDLY-RELATED"/>
    <property type="match status" value="1"/>
</dbReference>
<gene>
    <name evidence="5" type="ORF">J3U87_02665</name>
</gene>
<dbReference type="PANTHER" id="PTHR44858">
    <property type="entry name" value="TETRATRICOPEPTIDE REPEAT PROTEIN 6"/>
    <property type="match status" value="1"/>
</dbReference>
<dbReference type="InterPro" id="IPR011990">
    <property type="entry name" value="TPR-like_helical_dom_sf"/>
</dbReference>
<feature type="compositionally biased region" description="Acidic residues" evidence="4">
    <location>
        <begin position="46"/>
        <end position="71"/>
    </location>
</feature>
<proteinExistence type="predicted"/>
<dbReference type="RefSeq" id="WP_237381478.1">
    <property type="nucleotide sequence ID" value="NZ_CP071793.1"/>
</dbReference>
<dbReference type="GO" id="GO:0009279">
    <property type="term" value="C:cell outer membrane"/>
    <property type="evidence" value="ECO:0007669"/>
    <property type="project" value="TreeGrafter"/>
</dbReference>
<dbReference type="SMART" id="SM00028">
    <property type="entry name" value="TPR"/>
    <property type="match status" value="5"/>
</dbReference>
<feature type="repeat" description="TPR" evidence="3">
    <location>
        <begin position="206"/>
        <end position="239"/>
    </location>
</feature>
<keyword evidence="2 3" id="KW-0802">TPR repeat</keyword>
<protein>
    <submittedName>
        <fullName evidence="5">Tetratricopeptide repeat protein</fullName>
    </submittedName>
</protein>
<keyword evidence="1" id="KW-0677">Repeat</keyword>
<reference evidence="5" key="1">
    <citation type="submission" date="2021-03" db="EMBL/GenBank/DDBJ databases">
        <title>Acanthopleuribacteraceae sp. M133.</title>
        <authorList>
            <person name="Wang G."/>
        </authorList>
    </citation>
    <scope>NUCLEOTIDE SEQUENCE</scope>
    <source>
        <strain evidence="5">M133</strain>
    </source>
</reference>
<evidence type="ECO:0000256" key="2">
    <source>
        <dbReference type="ARBA" id="ARBA00022803"/>
    </source>
</evidence>
<feature type="repeat" description="TPR" evidence="3">
    <location>
        <begin position="104"/>
        <end position="137"/>
    </location>
</feature>
<dbReference type="PROSITE" id="PS50005">
    <property type="entry name" value="TPR"/>
    <property type="match status" value="3"/>
</dbReference>
<evidence type="ECO:0000313" key="6">
    <source>
        <dbReference type="Proteomes" id="UP000663929"/>
    </source>
</evidence>
<evidence type="ECO:0000256" key="4">
    <source>
        <dbReference type="SAM" id="MobiDB-lite"/>
    </source>
</evidence>
<dbReference type="AlphaFoldDB" id="A0A8A4TPI5"/>
<dbReference type="EMBL" id="CP071793">
    <property type="protein sequence ID" value="QTD51347.1"/>
    <property type="molecule type" value="Genomic_DNA"/>
</dbReference>
<dbReference type="InterPro" id="IPR019734">
    <property type="entry name" value="TPR_rpt"/>
</dbReference>
<sequence>MIYPDHDQDESPIQPPTAADESPEPSEDLTEDEALSTLAGALVGNDESDMAEDETDEAEDDEPEIAFDPESDPLNPGFDLVRAGQLEEAEAFFKDAIQQNPREWRAHLQLGQIYYSQQKFHQAIYTMTRAMETAPDTAEVLSMRALAFLEVGDAAQARADAEQGSTEESDDVSVWNRLAVVFARLGDDDQALGAYDDAIGIDPDEPATYYNRGLLHSGRNDLHDAVADFEKALSLAPHYAEARFGLALIQMNLGEPHEAAGNFAQVADQLDSQHPLAEAAIKYLTQLRTGTTGEPQASDAEAEAAPAAQAQPAAAMETLDVEGLNQLIQAISKERTDDDVRRLYLALPLITVFTNPRGSLPEQPGPFKTDDDHQVEIPTVFYDDHHFALFYVDPEDERLRASYVGIQGHEVLRMCMGTEGLDGLMLQNKIGDNVCFHKDLFPALIKHFERHHTED</sequence>
<name>A0A8A4TPI5_SULCO</name>
<dbReference type="InterPro" id="IPR050498">
    <property type="entry name" value="Ycf3"/>
</dbReference>
<dbReference type="Proteomes" id="UP000663929">
    <property type="component" value="Chromosome"/>
</dbReference>
<dbReference type="Pfam" id="PF13432">
    <property type="entry name" value="TPR_16"/>
    <property type="match status" value="1"/>
</dbReference>
<evidence type="ECO:0000313" key="5">
    <source>
        <dbReference type="EMBL" id="QTD51347.1"/>
    </source>
</evidence>
<feature type="repeat" description="TPR" evidence="3">
    <location>
        <begin position="172"/>
        <end position="205"/>
    </location>
</feature>
<feature type="region of interest" description="Disordered" evidence="4">
    <location>
        <begin position="1"/>
        <end position="76"/>
    </location>
</feature>
<dbReference type="SUPFAM" id="SSF48452">
    <property type="entry name" value="TPR-like"/>
    <property type="match status" value="1"/>
</dbReference>
<accession>A0A8A4TPI5</accession>
<keyword evidence="6" id="KW-1185">Reference proteome</keyword>
<dbReference type="GO" id="GO:0046813">
    <property type="term" value="P:receptor-mediated virion attachment to host cell"/>
    <property type="evidence" value="ECO:0007669"/>
    <property type="project" value="TreeGrafter"/>
</dbReference>
<organism evidence="5 6">
    <name type="scientific">Sulfidibacter corallicola</name>
    <dbReference type="NCBI Taxonomy" id="2818388"/>
    <lineage>
        <taxon>Bacteria</taxon>
        <taxon>Pseudomonadati</taxon>
        <taxon>Acidobacteriota</taxon>
        <taxon>Holophagae</taxon>
        <taxon>Acanthopleuribacterales</taxon>
        <taxon>Acanthopleuribacteraceae</taxon>
        <taxon>Sulfidibacter</taxon>
    </lineage>
</organism>